<keyword evidence="5" id="KW-1185">Reference proteome</keyword>
<dbReference type="AlphaFoldDB" id="A0A9P4JU78"/>
<gene>
    <name evidence="4" type="ORF">GQ43DRAFT_411913</name>
</gene>
<evidence type="ECO:0000313" key="5">
    <source>
        <dbReference type="Proteomes" id="UP000799536"/>
    </source>
</evidence>
<dbReference type="Proteomes" id="UP000799536">
    <property type="component" value="Unassembled WGS sequence"/>
</dbReference>
<keyword evidence="1" id="KW-0862">Zinc</keyword>
<reference evidence="4" key="1">
    <citation type="journal article" date="2020" name="Stud. Mycol.">
        <title>101 Dothideomycetes genomes: a test case for predicting lifestyles and emergence of pathogens.</title>
        <authorList>
            <person name="Haridas S."/>
            <person name="Albert R."/>
            <person name="Binder M."/>
            <person name="Bloem J."/>
            <person name="Labutti K."/>
            <person name="Salamov A."/>
            <person name="Andreopoulos B."/>
            <person name="Baker S."/>
            <person name="Barry K."/>
            <person name="Bills G."/>
            <person name="Bluhm B."/>
            <person name="Cannon C."/>
            <person name="Castanera R."/>
            <person name="Culley D."/>
            <person name="Daum C."/>
            <person name="Ezra D."/>
            <person name="Gonzalez J."/>
            <person name="Henrissat B."/>
            <person name="Kuo A."/>
            <person name="Liang C."/>
            <person name="Lipzen A."/>
            <person name="Lutzoni F."/>
            <person name="Magnuson J."/>
            <person name="Mondo S."/>
            <person name="Nolan M."/>
            <person name="Ohm R."/>
            <person name="Pangilinan J."/>
            <person name="Park H.-J."/>
            <person name="Ramirez L."/>
            <person name="Alfaro M."/>
            <person name="Sun H."/>
            <person name="Tritt A."/>
            <person name="Yoshinaga Y."/>
            <person name="Zwiers L.-H."/>
            <person name="Turgeon B."/>
            <person name="Goodwin S."/>
            <person name="Spatafora J."/>
            <person name="Crous P."/>
            <person name="Grigoriev I."/>
        </authorList>
    </citation>
    <scope>NUCLEOTIDE SEQUENCE</scope>
    <source>
        <strain evidence="4">ATCC 74209</strain>
    </source>
</reference>
<evidence type="ECO:0000256" key="1">
    <source>
        <dbReference type="PROSITE-ProRule" id="PRU00325"/>
    </source>
</evidence>
<organism evidence="4 5">
    <name type="scientific">Delitschia confertaspora ATCC 74209</name>
    <dbReference type="NCBI Taxonomy" id="1513339"/>
    <lineage>
        <taxon>Eukaryota</taxon>
        <taxon>Fungi</taxon>
        <taxon>Dikarya</taxon>
        <taxon>Ascomycota</taxon>
        <taxon>Pezizomycotina</taxon>
        <taxon>Dothideomycetes</taxon>
        <taxon>Pleosporomycetidae</taxon>
        <taxon>Pleosporales</taxon>
        <taxon>Delitschiaceae</taxon>
        <taxon>Delitschia</taxon>
    </lineage>
</organism>
<proteinExistence type="predicted"/>
<feature type="domain" description="SWIM-type" evidence="3">
    <location>
        <begin position="88"/>
        <end position="165"/>
    </location>
</feature>
<comment type="caution">
    <text evidence="4">The sequence shown here is derived from an EMBL/GenBank/DDBJ whole genome shotgun (WGS) entry which is preliminary data.</text>
</comment>
<evidence type="ECO:0000313" key="4">
    <source>
        <dbReference type="EMBL" id="KAF2203299.1"/>
    </source>
</evidence>
<dbReference type="OrthoDB" id="5413281at2759"/>
<keyword evidence="1" id="KW-0863">Zinc-finger</keyword>
<evidence type="ECO:0000259" key="3">
    <source>
        <dbReference type="PROSITE" id="PS50966"/>
    </source>
</evidence>
<dbReference type="InterPro" id="IPR007527">
    <property type="entry name" value="Znf_SWIM"/>
</dbReference>
<keyword evidence="1" id="KW-0479">Metal-binding</keyword>
<dbReference type="PROSITE" id="PS50966">
    <property type="entry name" value="ZF_SWIM"/>
    <property type="match status" value="1"/>
</dbReference>
<name>A0A9P4JU78_9PLEO</name>
<evidence type="ECO:0000256" key="2">
    <source>
        <dbReference type="SAM" id="MobiDB-lite"/>
    </source>
</evidence>
<sequence length="192" mass="21498">MLTLHVLFPNELLPALDLLDRKLVTRFRIRSKETDENGDVAQAGEAEALEDTKGELEDSSPSQTIYYVRSAQQRTSRFKESYESTTYYEVRLSAWTCSCPAFAFAAFPSTNFLEPFFPQQQQDDAASRNRNSISNGDDWLFGGLTLGHTTPPVCKHLLACVLVDRCPLFEGFSEKRDVSVEEAAGWAAGWGD</sequence>
<dbReference type="EMBL" id="ML993907">
    <property type="protein sequence ID" value="KAF2203299.1"/>
    <property type="molecule type" value="Genomic_DNA"/>
</dbReference>
<feature type="region of interest" description="Disordered" evidence="2">
    <location>
        <begin position="35"/>
        <end position="61"/>
    </location>
</feature>
<accession>A0A9P4JU78</accession>
<protein>
    <recommendedName>
        <fullName evidence="3">SWIM-type domain-containing protein</fullName>
    </recommendedName>
</protein>
<dbReference type="GO" id="GO:0008270">
    <property type="term" value="F:zinc ion binding"/>
    <property type="evidence" value="ECO:0007669"/>
    <property type="project" value="UniProtKB-KW"/>
</dbReference>